<accession>A0A2V3J5Y1</accession>
<reference evidence="2 3" key="1">
    <citation type="journal article" date="2018" name="Mol. Biol. Evol.">
        <title>Analysis of the draft genome of the red seaweed Gracilariopsis chorda provides insights into genome size evolution in Rhodophyta.</title>
        <authorList>
            <person name="Lee J."/>
            <person name="Yang E.C."/>
            <person name="Graf L."/>
            <person name="Yang J.H."/>
            <person name="Qiu H."/>
            <person name="Zel Zion U."/>
            <person name="Chan C.X."/>
            <person name="Stephens T.G."/>
            <person name="Weber A.P.M."/>
            <person name="Boo G.H."/>
            <person name="Boo S.M."/>
            <person name="Kim K.M."/>
            <person name="Shin Y."/>
            <person name="Jung M."/>
            <person name="Lee S.J."/>
            <person name="Yim H.S."/>
            <person name="Lee J.H."/>
            <person name="Bhattacharya D."/>
            <person name="Yoon H.S."/>
        </authorList>
    </citation>
    <scope>NUCLEOTIDE SEQUENCE [LARGE SCALE GENOMIC DNA]</scope>
    <source>
        <strain evidence="2 3">SKKU-2015</strain>
        <tissue evidence="2">Whole body</tissue>
    </source>
</reference>
<comment type="caution">
    <text evidence="2">The sequence shown here is derived from an EMBL/GenBank/DDBJ whole genome shotgun (WGS) entry which is preliminary data.</text>
</comment>
<feature type="domain" description="BZIP" evidence="1">
    <location>
        <begin position="12"/>
        <end position="70"/>
    </location>
</feature>
<organism evidence="2 3">
    <name type="scientific">Gracilariopsis chorda</name>
    <dbReference type="NCBI Taxonomy" id="448386"/>
    <lineage>
        <taxon>Eukaryota</taxon>
        <taxon>Rhodophyta</taxon>
        <taxon>Florideophyceae</taxon>
        <taxon>Rhodymeniophycidae</taxon>
        <taxon>Gracilariales</taxon>
        <taxon>Gracilariaceae</taxon>
        <taxon>Gracilariopsis</taxon>
    </lineage>
</organism>
<dbReference type="Proteomes" id="UP000247409">
    <property type="component" value="Unassembled WGS sequence"/>
</dbReference>
<dbReference type="OrthoDB" id="10557887at2759"/>
<evidence type="ECO:0000313" key="3">
    <source>
        <dbReference type="Proteomes" id="UP000247409"/>
    </source>
</evidence>
<dbReference type="InterPro" id="IPR046347">
    <property type="entry name" value="bZIP_sf"/>
</dbReference>
<sequence>MSDEERRLMLHKRRLRNRASAARSREKRSRTLIGLTADVEQLMKTSATLAEQASQAVDEARRLRAQNVLLVKENQLLKAQLRM</sequence>
<dbReference type="Gene3D" id="1.20.5.170">
    <property type="match status" value="1"/>
</dbReference>
<evidence type="ECO:0000313" key="2">
    <source>
        <dbReference type="EMBL" id="PXF49831.1"/>
    </source>
</evidence>
<dbReference type="Pfam" id="PF00170">
    <property type="entry name" value="bZIP_1"/>
    <property type="match status" value="1"/>
</dbReference>
<dbReference type="PROSITE" id="PS00036">
    <property type="entry name" value="BZIP_BASIC"/>
    <property type="match status" value="1"/>
</dbReference>
<dbReference type="SMART" id="SM00338">
    <property type="entry name" value="BRLZ"/>
    <property type="match status" value="1"/>
</dbReference>
<dbReference type="SUPFAM" id="SSF57959">
    <property type="entry name" value="Leucine zipper domain"/>
    <property type="match status" value="1"/>
</dbReference>
<dbReference type="GO" id="GO:0003700">
    <property type="term" value="F:DNA-binding transcription factor activity"/>
    <property type="evidence" value="ECO:0007669"/>
    <property type="project" value="InterPro"/>
</dbReference>
<dbReference type="EMBL" id="NBIV01000002">
    <property type="protein sequence ID" value="PXF49831.1"/>
    <property type="molecule type" value="Genomic_DNA"/>
</dbReference>
<evidence type="ECO:0000259" key="1">
    <source>
        <dbReference type="PROSITE" id="PS50217"/>
    </source>
</evidence>
<dbReference type="AlphaFoldDB" id="A0A2V3J5Y1"/>
<gene>
    <name evidence="2" type="ORF">BWQ96_00483</name>
</gene>
<protein>
    <recommendedName>
        <fullName evidence="1">BZIP domain-containing protein</fullName>
    </recommendedName>
</protein>
<proteinExistence type="predicted"/>
<keyword evidence="3" id="KW-1185">Reference proteome</keyword>
<dbReference type="InterPro" id="IPR004827">
    <property type="entry name" value="bZIP"/>
</dbReference>
<name>A0A2V3J5Y1_9FLOR</name>
<dbReference type="PROSITE" id="PS50217">
    <property type="entry name" value="BZIP"/>
    <property type="match status" value="1"/>
</dbReference>